<keyword evidence="15" id="KW-1185">Reference proteome</keyword>
<evidence type="ECO:0000259" key="12">
    <source>
        <dbReference type="PROSITE" id="PS51030"/>
    </source>
</evidence>
<reference evidence="14 15" key="1">
    <citation type="submission" date="2023-08" db="EMBL/GenBank/DDBJ databases">
        <title>A Necator americanus chromosomal reference genome.</title>
        <authorList>
            <person name="Ilik V."/>
            <person name="Petrzelkova K.J."/>
            <person name="Pardy F."/>
            <person name="Fuh T."/>
            <person name="Niatou-Singa F.S."/>
            <person name="Gouil Q."/>
            <person name="Baker L."/>
            <person name="Ritchie M.E."/>
            <person name="Jex A.R."/>
            <person name="Gazzola D."/>
            <person name="Li H."/>
            <person name="Toshio Fujiwara R."/>
            <person name="Zhan B."/>
            <person name="Aroian R.V."/>
            <person name="Pafco B."/>
            <person name="Schwarz E.M."/>
        </authorList>
    </citation>
    <scope>NUCLEOTIDE SEQUENCE [LARGE SCALE GENOMIC DNA]</scope>
    <source>
        <strain evidence="14 15">Aroian</strain>
        <tissue evidence="14">Whole animal</tissue>
    </source>
</reference>
<evidence type="ECO:0000256" key="1">
    <source>
        <dbReference type="ARBA" id="ARBA00005993"/>
    </source>
</evidence>
<evidence type="ECO:0000256" key="9">
    <source>
        <dbReference type="ARBA" id="ARBA00023242"/>
    </source>
</evidence>
<dbReference type="Gene3D" id="1.10.565.10">
    <property type="entry name" value="Retinoid X Receptor"/>
    <property type="match status" value="1"/>
</dbReference>
<comment type="similarity">
    <text evidence="1 10">Belongs to the nuclear hormone receptor family.</text>
</comment>
<evidence type="ECO:0000256" key="10">
    <source>
        <dbReference type="RuleBase" id="RU004334"/>
    </source>
</evidence>
<keyword evidence="2 10" id="KW-0479">Metal-binding</keyword>
<dbReference type="InterPro" id="IPR001723">
    <property type="entry name" value="Nuclear_hrmn_rcpt"/>
</dbReference>
<dbReference type="Pfam" id="PF00104">
    <property type="entry name" value="Hormone_recep"/>
    <property type="match status" value="1"/>
</dbReference>
<keyword evidence="8 10" id="KW-0675">Receptor</keyword>
<evidence type="ECO:0000256" key="2">
    <source>
        <dbReference type="ARBA" id="ARBA00022723"/>
    </source>
</evidence>
<keyword evidence="6 10" id="KW-0238">DNA-binding</keyword>
<dbReference type="SUPFAM" id="SSF48508">
    <property type="entry name" value="Nuclear receptor ligand-binding domain"/>
    <property type="match status" value="1"/>
</dbReference>
<keyword evidence="3 10" id="KW-0863">Zinc-finger</keyword>
<dbReference type="SMART" id="SM00399">
    <property type="entry name" value="ZnF_C4"/>
    <property type="match status" value="1"/>
</dbReference>
<name>A0ABR1ESF0_NECAM</name>
<sequence>MSFDGFSTHSPSSSHVSSSFYDFSSLSDHSSDYRSTQISTSPQLICVKTEKPSPPQAWAPPNYSSYEAQTLYSPSLANSVSDEGNNFTYRQFKEEPTYFAERTVFPTASDYQVHRTFPDNNLSHNDRTSPQPPVGLLVPAGGKALLVCKVCGDKASGYHYGVTSCEGCKGFFRRSIQKRMEYRCLRDGSCPIFKQNRNRCQACRFKKCAVVGMSRDSVRFGRVPKRSTKEVIDVDTSDSDEKQEVSSTTSPEPSKTELNQLIQMVYVAHEEFAAMTIKRRHILSEHPLDFLLADTSLTTQLRAWEIYTERVTLDIHKTVEFAKRVPGFPSLHSGDQQALIKSSFFRMFLLRIYRGLSSRGLLLADGTFLPSSFLNMIFGQFLNELNAFAQSISTLSVSDEVVAVFVAILLTTKENIYYHSKIEVDRIQNKLVSAMKLKLSEESPDPVIFDLLMSKICYLRELATHHDKIHDVLRYNLSIVKIPALYSEIYYLEHR</sequence>
<dbReference type="PRINTS" id="PR00398">
    <property type="entry name" value="STRDHORMONER"/>
</dbReference>
<dbReference type="PANTHER" id="PTHR24082">
    <property type="entry name" value="NUCLEAR HORMONE RECEPTOR"/>
    <property type="match status" value="1"/>
</dbReference>
<dbReference type="EMBL" id="JAVFWL010000006">
    <property type="protein sequence ID" value="KAK6765572.1"/>
    <property type="molecule type" value="Genomic_DNA"/>
</dbReference>
<evidence type="ECO:0000256" key="6">
    <source>
        <dbReference type="ARBA" id="ARBA00023125"/>
    </source>
</evidence>
<proteinExistence type="inferred from homology"/>
<evidence type="ECO:0000313" key="14">
    <source>
        <dbReference type="EMBL" id="KAK6765572.1"/>
    </source>
</evidence>
<feature type="region of interest" description="Disordered" evidence="11">
    <location>
        <begin position="229"/>
        <end position="255"/>
    </location>
</feature>
<feature type="domain" description="NR LBD" evidence="13">
    <location>
        <begin position="257"/>
        <end position="492"/>
    </location>
</feature>
<dbReference type="Proteomes" id="UP001303046">
    <property type="component" value="Unassembled WGS sequence"/>
</dbReference>
<evidence type="ECO:0000256" key="3">
    <source>
        <dbReference type="ARBA" id="ARBA00022771"/>
    </source>
</evidence>
<dbReference type="InterPro" id="IPR001628">
    <property type="entry name" value="Znf_hrmn_rcpt"/>
</dbReference>
<comment type="caution">
    <text evidence="14">The sequence shown here is derived from an EMBL/GenBank/DDBJ whole genome shotgun (WGS) entry which is preliminary data.</text>
</comment>
<accession>A0ABR1ESF0</accession>
<dbReference type="InterPro" id="IPR050234">
    <property type="entry name" value="Nuclear_hormone_rcpt_NR1"/>
</dbReference>
<dbReference type="PANTHER" id="PTHR24082:SF473">
    <property type="entry name" value="ECDYSONE-INDUCED PROTEIN 75B, ISOFORM B"/>
    <property type="match status" value="1"/>
</dbReference>
<dbReference type="CDD" id="cd07165">
    <property type="entry name" value="NR_DBD_DmE78_like"/>
    <property type="match status" value="1"/>
</dbReference>
<comment type="subcellular location">
    <subcellularLocation>
        <location evidence="10">Nucleus</location>
    </subcellularLocation>
</comment>
<evidence type="ECO:0000259" key="13">
    <source>
        <dbReference type="PROSITE" id="PS51843"/>
    </source>
</evidence>
<gene>
    <name evidence="14" type="primary">Necator_chrX.g25634</name>
    <name evidence="14" type="ORF">RB195_025468</name>
</gene>
<dbReference type="SUPFAM" id="SSF57716">
    <property type="entry name" value="Glucocorticoid receptor-like (DNA-binding domain)"/>
    <property type="match status" value="1"/>
</dbReference>
<protein>
    <recommendedName>
        <fullName evidence="16">Zinc finger, C4 type</fullName>
    </recommendedName>
</protein>
<dbReference type="PRINTS" id="PR00047">
    <property type="entry name" value="STROIDFINGER"/>
</dbReference>
<evidence type="ECO:0000256" key="4">
    <source>
        <dbReference type="ARBA" id="ARBA00022833"/>
    </source>
</evidence>
<evidence type="ECO:0000256" key="8">
    <source>
        <dbReference type="ARBA" id="ARBA00023170"/>
    </source>
</evidence>
<dbReference type="Gene3D" id="3.30.50.10">
    <property type="entry name" value="Erythroid Transcription Factor GATA-1, subunit A"/>
    <property type="match status" value="1"/>
</dbReference>
<dbReference type="SMART" id="SM00430">
    <property type="entry name" value="HOLI"/>
    <property type="match status" value="1"/>
</dbReference>
<feature type="compositionally biased region" description="Low complexity" evidence="11">
    <location>
        <begin position="246"/>
        <end position="255"/>
    </location>
</feature>
<evidence type="ECO:0000313" key="15">
    <source>
        <dbReference type="Proteomes" id="UP001303046"/>
    </source>
</evidence>
<evidence type="ECO:0000256" key="7">
    <source>
        <dbReference type="ARBA" id="ARBA00023163"/>
    </source>
</evidence>
<dbReference type="Pfam" id="PF00105">
    <property type="entry name" value="zf-C4"/>
    <property type="match status" value="1"/>
</dbReference>
<dbReference type="InterPro" id="IPR035500">
    <property type="entry name" value="NHR-like_dom_sf"/>
</dbReference>
<dbReference type="InterPro" id="IPR000536">
    <property type="entry name" value="Nucl_hrmn_rcpt_lig-bd"/>
</dbReference>
<evidence type="ECO:0000256" key="11">
    <source>
        <dbReference type="SAM" id="MobiDB-lite"/>
    </source>
</evidence>
<keyword evidence="4 10" id="KW-0862">Zinc</keyword>
<keyword evidence="9 10" id="KW-0539">Nucleus</keyword>
<evidence type="ECO:0000256" key="5">
    <source>
        <dbReference type="ARBA" id="ARBA00023015"/>
    </source>
</evidence>
<keyword evidence="7 10" id="KW-0804">Transcription</keyword>
<feature type="domain" description="Nuclear receptor" evidence="12">
    <location>
        <begin position="145"/>
        <end position="220"/>
    </location>
</feature>
<dbReference type="InterPro" id="IPR013088">
    <property type="entry name" value="Znf_NHR/GATA"/>
</dbReference>
<dbReference type="PROSITE" id="PS00031">
    <property type="entry name" value="NUCLEAR_REC_DBD_1"/>
    <property type="match status" value="1"/>
</dbReference>
<evidence type="ECO:0008006" key="16">
    <source>
        <dbReference type="Google" id="ProtNLM"/>
    </source>
</evidence>
<organism evidence="14 15">
    <name type="scientific">Necator americanus</name>
    <name type="common">Human hookworm</name>
    <dbReference type="NCBI Taxonomy" id="51031"/>
    <lineage>
        <taxon>Eukaryota</taxon>
        <taxon>Metazoa</taxon>
        <taxon>Ecdysozoa</taxon>
        <taxon>Nematoda</taxon>
        <taxon>Chromadorea</taxon>
        <taxon>Rhabditida</taxon>
        <taxon>Rhabditina</taxon>
        <taxon>Rhabditomorpha</taxon>
        <taxon>Strongyloidea</taxon>
        <taxon>Ancylostomatidae</taxon>
        <taxon>Bunostominae</taxon>
        <taxon>Necator</taxon>
    </lineage>
</organism>
<dbReference type="PROSITE" id="PS51843">
    <property type="entry name" value="NR_LBD"/>
    <property type="match status" value="1"/>
</dbReference>
<dbReference type="PROSITE" id="PS51030">
    <property type="entry name" value="NUCLEAR_REC_DBD_2"/>
    <property type="match status" value="1"/>
</dbReference>
<keyword evidence="5 10" id="KW-0805">Transcription regulation</keyword>